<feature type="compositionally biased region" description="Basic and acidic residues" evidence="5">
    <location>
        <begin position="1690"/>
        <end position="1701"/>
    </location>
</feature>
<accession>A0AAG5DC64</accession>
<feature type="compositionally biased region" description="Low complexity" evidence="5">
    <location>
        <begin position="2041"/>
        <end position="2052"/>
    </location>
</feature>
<feature type="compositionally biased region" description="Low complexity" evidence="5">
    <location>
        <begin position="1582"/>
        <end position="1595"/>
    </location>
</feature>
<feature type="compositionally biased region" description="Low complexity" evidence="5">
    <location>
        <begin position="759"/>
        <end position="776"/>
    </location>
</feature>
<feature type="region of interest" description="Disordered" evidence="5">
    <location>
        <begin position="1529"/>
        <end position="1595"/>
    </location>
</feature>
<dbReference type="PANTHER" id="PTHR16484:SF17">
    <property type="entry name" value="BAZOOKA, ISOFORM B"/>
    <property type="match status" value="1"/>
</dbReference>
<dbReference type="FunFam" id="2.30.42.10:FF:000011">
    <property type="entry name" value="partitioning defective 3 homolog isoform X1"/>
    <property type="match status" value="1"/>
</dbReference>
<feature type="compositionally biased region" description="Low complexity" evidence="5">
    <location>
        <begin position="796"/>
        <end position="817"/>
    </location>
</feature>
<dbReference type="PANTHER" id="PTHR16484">
    <property type="entry name" value="PARTITIONING DEFECTIVE 3 RELATED"/>
    <property type="match status" value="1"/>
</dbReference>
<organism evidence="7 8">
    <name type="scientific">Anopheles atroparvus</name>
    <name type="common">European mosquito</name>
    <dbReference type="NCBI Taxonomy" id="41427"/>
    <lineage>
        <taxon>Eukaryota</taxon>
        <taxon>Metazoa</taxon>
        <taxon>Ecdysozoa</taxon>
        <taxon>Arthropoda</taxon>
        <taxon>Hexapoda</taxon>
        <taxon>Insecta</taxon>
        <taxon>Pterygota</taxon>
        <taxon>Neoptera</taxon>
        <taxon>Endopterygota</taxon>
        <taxon>Diptera</taxon>
        <taxon>Nematocera</taxon>
        <taxon>Culicoidea</taxon>
        <taxon>Culicidae</taxon>
        <taxon>Anophelinae</taxon>
        <taxon>Anopheles</taxon>
    </lineage>
</organism>
<feature type="region of interest" description="Disordered" evidence="5">
    <location>
        <begin position="1926"/>
        <end position="1994"/>
    </location>
</feature>
<dbReference type="PROSITE" id="PS50106">
    <property type="entry name" value="PDZ"/>
    <property type="match status" value="3"/>
</dbReference>
<feature type="compositionally biased region" description="Polar residues" evidence="5">
    <location>
        <begin position="1730"/>
        <end position="1740"/>
    </location>
</feature>
<feature type="domain" description="PDZ" evidence="6">
    <location>
        <begin position="889"/>
        <end position="978"/>
    </location>
</feature>
<dbReference type="GO" id="GO:0016324">
    <property type="term" value="C:apical plasma membrane"/>
    <property type="evidence" value="ECO:0007669"/>
    <property type="project" value="TreeGrafter"/>
</dbReference>
<protein>
    <recommendedName>
        <fullName evidence="6">PDZ domain-containing protein</fullName>
    </recommendedName>
</protein>
<feature type="region of interest" description="Disordered" evidence="5">
    <location>
        <begin position="1690"/>
        <end position="1740"/>
    </location>
</feature>
<dbReference type="GO" id="GO:0051301">
    <property type="term" value="P:cell division"/>
    <property type="evidence" value="ECO:0007669"/>
    <property type="project" value="UniProtKB-KW"/>
</dbReference>
<feature type="compositionally biased region" description="Polar residues" evidence="5">
    <location>
        <begin position="1879"/>
        <end position="1889"/>
    </location>
</feature>
<feature type="region of interest" description="Disordered" evidence="5">
    <location>
        <begin position="736"/>
        <end position="817"/>
    </location>
</feature>
<feature type="compositionally biased region" description="Polar residues" evidence="5">
    <location>
        <begin position="1017"/>
        <end position="1038"/>
    </location>
</feature>
<feature type="region of interest" description="Disordered" evidence="5">
    <location>
        <begin position="1136"/>
        <end position="1176"/>
    </location>
</feature>
<evidence type="ECO:0000313" key="8">
    <source>
        <dbReference type="Proteomes" id="UP000075880"/>
    </source>
</evidence>
<feature type="region of interest" description="Disordered" evidence="5">
    <location>
        <begin position="547"/>
        <end position="628"/>
    </location>
</feature>
<dbReference type="GO" id="GO:0007155">
    <property type="term" value="P:cell adhesion"/>
    <property type="evidence" value="ECO:0007669"/>
    <property type="project" value="TreeGrafter"/>
</dbReference>
<dbReference type="GO" id="GO:0030010">
    <property type="term" value="P:establishment of cell polarity"/>
    <property type="evidence" value="ECO:0007669"/>
    <property type="project" value="TreeGrafter"/>
</dbReference>
<dbReference type="InterPro" id="IPR052213">
    <property type="entry name" value="PAR3"/>
</dbReference>
<sequence>MKVTVCFGEARFVVPCPPGTTVLKLEQEAVLRYKRKNPDSWVVVHHLQSQAGILDPEDHISDVADDREEIIASYEDAGVGPDPGVQQGGGDGASGSSVGTGSPDIFQVGGSKVVVVGGGPGGVNSAGEPPPDDEVGVGAGTVGGDGGVEAVIVGANGGGGTGVAAGPAPAGGGAGGGGSSCIEVSANEPGPLGLGLQVRRGSEPSLHQIGVTDQRSPLYNVNPHGHHQETSKRWSAAPVCRSDSDPPQQSEQQQNGGLGGAGGVGSSSSYHHHHHHHHLLSPEWNVPEEDPQQQQQQQQQQPQQQQQQPQLNGQQQQQQQQQQQHDSLLPQAFNRSGRLSMQFLGADATTGYRWMDAAEKAAAAQLNQTSPGAYQPYMQYMQQQQQQQNQQLHHSFHHSGARGVDGGGGGGGRGGVAGINNISSSGGSFSSKSLPRESTRKEPLGQAKASVYDSLREKDSEMLLVVNETGGPLGLTAIPDKDRGGLLVQSVEPGSRAERGRLRRGDRILEINNIKLVGLSESSVQEHLKKSLASTELRLRVVRGTARKTTGPDQKEQPQQQQQPFAGAPGRLVTGGSGSRYHRRDNRVGQMMIEAEEERPTSATKVATVSPTRKMPGAPSTAASSLQVANTRKLGKRIEITLTKGDHGLGFSVTTRDNPAGGHCPIYIKNILPKGAAVEDGRLKPGDRLLEVEGIPMTGKSQTEVVSILRGTPHGATLKIVVSRQQELADVTKEREIGFGVESEPKSTTVPKPPPPVMPKSSLKQSNSSNSLAGGHHQLDGGGGAADEGVRGGVSGSRSMQKLPSSSSPKTPTVQKKPLASILKSASTNQVADLLLLHDAQVNGMDNGAGGGGGASLTFTNGTGGGGGGGSGASLSGAAWKNREILTLHIPVHDTEKAGLGVSVKGKTGSGNSSSSQGSGSNTSRTDGDLGIFVKSVLHGGAASRDGRLKMNDQLLSVNGVSLLGQSNAEAMETLRRAMLQQSGGSYPGKIILTVARRIGRPVSTGELLETIDPRPTGSSSAIVANGDQPQQSGSAGTTVIYLSPDKQQQQQQQHRPQDNSEPKLQQSKRYSNPVLDRLTGGSGAGAGGNAAGNHGVGTSVPMMMAGSNDTLSSGHYAHVGGSNSGSTNSIVNTHLHHQQQQQQQHGGQNQRVSALRPTGSRGGPASSVQQTPPAHGLRNESYYMATGEHWNTTSSATSLNGSNAVLIEEDPEPTSPTFHLARPSDVGGGAVLLGNGSTSTPNGADTTYASQLSLETNPPPSDAFSRDAVGRRSMSEKHHAAMDARETGTYQRNKKLREERERDSKLLLLGGGPSAIGSVGVSGGSMESISHQMARIDSLRHGGRGGGGVGKQQPTAALAAHLLRDEAQDQLGDLGPSLGMKKSSSLESLQTMVQEIQMADEPRGPNALRTPRGRGRDEILRALVEQPPEATQAKKHWLLEEGPTSGAVGGAGATELPDGGFVSRNSPFQSSLNDGKGAKLRVKKSGGLLRGIGHMFRFGKHRKDGIAPTMANTTSAINAESAGGADYSTIGGPSGPQAAAASAWMNESSNGSSGGGVAAGSQKYGSGGNASATKGGGGANGTAAAPNNGSNSNNSAAAASRYILFDPNSVERSASSGVVYGHHQPPHYQPPPPPPGAGASGGATSIHHTDVFNHRYSHYVNYEELQQQISSQALSSANSTIYSTLRSNDEGKLKTNGYDHDYDDNEEDEDDADEGDSSHWQQRKERRQSQNGGCSSAGVSSLSYRTARASCLTGSSSSNGSIAELDDECLLRLHQLQQLQQWQWVQRLQDELEHEQLMMLRHRHLRGRRLNVSLSGPSSGDTRMVDADGQDQDLTHNHNQTHHNQTHHNVDHNGNTSAKSLQHSHHNPYKGKEDEDVFNNNNHPQQHGYNWVSHRRPRSATSSSPLPPEHVPTRAQMLQQRTVSDIMSSRRHHHYHSQRSARNTPPVGDIGLLATAPQSQQNQPPSHHHHTVSVHNQSHSQQQQKYKSARPTSCYYDSAGGGYETISSIGPPLNGGGGGGSSSSMHRKSSGSQGGANAGTNNISSSSSTNTHTMLTVSSSSSSSNGNGMLPEDANGGSGVGAAATDWHLHHHPGPNGAGGGTVTTGSMRNTRGPFVTQVKIQNQMSYQ</sequence>
<feature type="region of interest" description="Disordered" evidence="5">
    <location>
        <begin position="1254"/>
        <end position="1302"/>
    </location>
</feature>
<feature type="region of interest" description="Disordered" evidence="5">
    <location>
        <begin position="2008"/>
        <end position="2112"/>
    </location>
</feature>
<comment type="similarity">
    <text evidence="1">Belongs to the PAR3 family.</text>
</comment>
<feature type="region of interest" description="Disordered" evidence="5">
    <location>
        <begin position="1618"/>
        <end position="1646"/>
    </location>
</feature>
<feature type="compositionally biased region" description="Gly residues" evidence="5">
    <location>
        <begin position="403"/>
        <end position="417"/>
    </location>
</feature>
<reference evidence="7" key="1">
    <citation type="submission" date="2024-04" db="UniProtKB">
        <authorList>
            <consortium name="EnsemblMetazoa"/>
        </authorList>
    </citation>
    <scope>IDENTIFICATION</scope>
    <source>
        <strain evidence="7">EBRO</strain>
    </source>
</reference>
<feature type="region of interest" description="Disordered" evidence="5">
    <location>
        <begin position="1006"/>
        <end position="1094"/>
    </location>
</feature>
<dbReference type="Pfam" id="PF00595">
    <property type="entry name" value="PDZ"/>
    <property type="match status" value="3"/>
</dbReference>
<dbReference type="GO" id="GO:0005912">
    <property type="term" value="C:adherens junction"/>
    <property type="evidence" value="ECO:0007669"/>
    <property type="project" value="TreeGrafter"/>
</dbReference>
<dbReference type="GO" id="GO:0051660">
    <property type="term" value="P:establishment of centrosome localization"/>
    <property type="evidence" value="ECO:0007669"/>
    <property type="project" value="TreeGrafter"/>
</dbReference>
<feature type="compositionally biased region" description="Low complexity" evidence="5">
    <location>
        <begin position="292"/>
        <end position="324"/>
    </location>
</feature>
<feature type="domain" description="PDZ" evidence="6">
    <location>
        <begin position="639"/>
        <end position="724"/>
    </location>
</feature>
<dbReference type="GO" id="GO:0035091">
    <property type="term" value="F:phosphatidylinositol binding"/>
    <property type="evidence" value="ECO:0007669"/>
    <property type="project" value="TreeGrafter"/>
</dbReference>
<dbReference type="InterPro" id="IPR021922">
    <property type="entry name" value="Par3/HAL_N"/>
</dbReference>
<feature type="compositionally biased region" description="Polar residues" evidence="5">
    <location>
        <begin position="601"/>
        <end position="611"/>
    </location>
</feature>
<name>A0AAG5DC64_ANOAO</name>
<feature type="compositionally biased region" description="Polar residues" evidence="5">
    <location>
        <begin position="1853"/>
        <end position="1862"/>
    </location>
</feature>
<dbReference type="CDD" id="cd23058">
    <property type="entry name" value="PDZ2_Par3-like"/>
    <property type="match status" value="1"/>
</dbReference>
<proteinExistence type="inferred from homology"/>
<dbReference type="CDD" id="cd23059">
    <property type="entry name" value="PDZ3_Par3-like"/>
    <property type="match status" value="1"/>
</dbReference>
<dbReference type="GO" id="GO:0008104">
    <property type="term" value="P:intracellular protein localization"/>
    <property type="evidence" value="ECO:0007669"/>
    <property type="project" value="TreeGrafter"/>
</dbReference>
<feature type="compositionally biased region" description="Low complexity" evidence="5">
    <location>
        <begin position="901"/>
        <end position="924"/>
    </location>
</feature>
<feature type="compositionally biased region" description="Low complexity" evidence="5">
    <location>
        <begin position="245"/>
        <end position="254"/>
    </location>
</feature>
<evidence type="ECO:0000256" key="5">
    <source>
        <dbReference type="SAM" id="MobiDB-lite"/>
    </source>
</evidence>
<evidence type="ECO:0000256" key="2">
    <source>
        <dbReference type="ARBA" id="ARBA00022618"/>
    </source>
</evidence>
<feature type="compositionally biased region" description="Low complexity" evidence="5">
    <location>
        <begin position="418"/>
        <end position="433"/>
    </location>
</feature>
<dbReference type="InterPro" id="IPR001478">
    <property type="entry name" value="PDZ"/>
</dbReference>
<feature type="region of interest" description="Disordered" evidence="5">
    <location>
        <begin position="76"/>
        <end position="103"/>
    </location>
</feature>
<feature type="compositionally biased region" description="Acidic residues" evidence="5">
    <location>
        <begin position="1702"/>
        <end position="1716"/>
    </location>
</feature>
<evidence type="ECO:0000259" key="6">
    <source>
        <dbReference type="PROSITE" id="PS50106"/>
    </source>
</evidence>
<evidence type="ECO:0000256" key="3">
    <source>
        <dbReference type="ARBA" id="ARBA00022737"/>
    </source>
</evidence>
<feature type="compositionally biased region" description="Low complexity" evidence="5">
    <location>
        <begin position="1536"/>
        <end position="1552"/>
    </location>
</feature>
<dbReference type="GO" id="GO:0000226">
    <property type="term" value="P:microtubule cytoskeleton organization"/>
    <property type="evidence" value="ECO:0007669"/>
    <property type="project" value="TreeGrafter"/>
</dbReference>
<keyword evidence="8" id="KW-1185">Reference proteome</keyword>
<dbReference type="EnsemblMetazoa" id="ENSAATROPT009774">
    <property type="protein sequence ID" value="ENSAATROPP008842"/>
    <property type="gene ID" value="ENSAATROPG007955"/>
</dbReference>
<feature type="region of interest" description="Disordered" evidence="5">
    <location>
        <begin position="393"/>
        <end position="449"/>
    </location>
</feature>
<keyword evidence="4" id="KW-0131">Cell cycle</keyword>
<dbReference type="GO" id="GO:0045197">
    <property type="term" value="P:establishment or maintenance of epithelial cell apical/basal polarity"/>
    <property type="evidence" value="ECO:0007669"/>
    <property type="project" value="TreeGrafter"/>
</dbReference>
<dbReference type="GO" id="GO:0043296">
    <property type="term" value="C:apical junction complex"/>
    <property type="evidence" value="ECO:0007669"/>
    <property type="project" value="TreeGrafter"/>
</dbReference>
<evidence type="ECO:0000313" key="7">
    <source>
        <dbReference type="EnsemblMetazoa" id="ENSAATROPP008842"/>
    </source>
</evidence>
<feature type="compositionally biased region" description="Basic residues" evidence="5">
    <location>
        <begin position="1930"/>
        <end position="1940"/>
    </location>
</feature>
<feature type="region of interest" description="Disordered" evidence="5">
    <location>
        <begin position="211"/>
        <end position="326"/>
    </location>
</feature>
<dbReference type="FunFam" id="2.30.42.10:FF:000184">
    <property type="entry name" value="Uncharacterized protein, isoform B"/>
    <property type="match status" value="1"/>
</dbReference>
<dbReference type="InterPro" id="IPR036034">
    <property type="entry name" value="PDZ_sf"/>
</dbReference>
<feature type="compositionally biased region" description="Gly residues" evidence="5">
    <location>
        <begin position="256"/>
        <end position="265"/>
    </location>
</feature>
<dbReference type="Pfam" id="PF12053">
    <property type="entry name" value="Par3_HAL_N_term"/>
    <property type="match status" value="1"/>
</dbReference>
<dbReference type="SUPFAM" id="SSF50156">
    <property type="entry name" value="PDZ domain-like"/>
    <property type="match status" value="3"/>
</dbReference>
<feature type="compositionally biased region" description="Low complexity" evidence="5">
    <location>
        <begin position="1139"/>
        <end position="1151"/>
    </location>
</feature>
<feature type="region of interest" description="Disordered" evidence="5">
    <location>
        <begin position="1835"/>
        <end position="1914"/>
    </location>
</feature>
<feature type="compositionally biased region" description="Basic and acidic residues" evidence="5">
    <location>
        <begin position="1265"/>
        <end position="1287"/>
    </location>
</feature>
<dbReference type="Gene3D" id="2.30.42.10">
    <property type="match status" value="3"/>
</dbReference>
<dbReference type="SMART" id="SM00228">
    <property type="entry name" value="PDZ"/>
    <property type="match status" value="3"/>
</dbReference>
<feature type="compositionally biased region" description="Low complexity" evidence="5">
    <location>
        <begin position="1974"/>
        <end position="1985"/>
    </location>
</feature>
<feature type="compositionally biased region" description="Basic residues" evidence="5">
    <location>
        <begin position="270"/>
        <end position="279"/>
    </location>
</feature>
<dbReference type="Proteomes" id="UP000075880">
    <property type="component" value="Unassembled WGS sequence"/>
</dbReference>
<feature type="compositionally biased region" description="Gly residues" evidence="5">
    <location>
        <begin position="1081"/>
        <end position="1091"/>
    </location>
</feature>
<evidence type="ECO:0000256" key="4">
    <source>
        <dbReference type="ARBA" id="ARBA00023306"/>
    </source>
</evidence>
<feature type="region of interest" description="Disordered" evidence="5">
    <location>
        <begin position="901"/>
        <end position="927"/>
    </location>
</feature>
<evidence type="ECO:0000256" key="1">
    <source>
        <dbReference type="ARBA" id="ARBA00005358"/>
    </source>
</evidence>
<dbReference type="GO" id="GO:0005938">
    <property type="term" value="C:cell cortex"/>
    <property type="evidence" value="ECO:0007669"/>
    <property type="project" value="TreeGrafter"/>
</dbReference>
<feature type="domain" description="PDZ" evidence="6">
    <location>
        <begin position="461"/>
        <end position="543"/>
    </location>
</feature>
<feature type="compositionally biased region" description="Gly residues" evidence="5">
    <location>
        <begin position="780"/>
        <end position="795"/>
    </location>
</feature>
<feature type="compositionally biased region" description="Pro residues" evidence="5">
    <location>
        <begin position="1628"/>
        <end position="1637"/>
    </location>
</feature>
<feature type="compositionally biased region" description="Basic and acidic residues" evidence="5">
    <location>
        <begin position="434"/>
        <end position="443"/>
    </location>
</feature>
<dbReference type="Gene3D" id="3.10.20.90">
    <property type="entry name" value="Phosphatidylinositol 3-kinase Catalytic Subunit, Chain A, domain 1"/>
    <property type="match status" value="1"/>
</dbReference>
<keyword evidence="2" id="KW-0132">Cell division</keyword>
<keyword evidence="3" id="KW-0677">Repeat</keyword>